<evidence type="ECO:0000313" key="5">
    <source>
        <dbReference type="EMBL" id="ANF58919.1"/>
    </source>
</evidence>
<dbReference type="GO" id="GO:0009228">
    <property type="term" value="P:thiamine biosynthetic process"/>
    <property type="evidence" value="ECO:0007669"/>
    <property type="project" value="UniProtKB-KW"/>
</dbReference>
<dbReference type="Gene3D" id="3.90.650.10">
    <property type="entry name" value="PurM-like C-terminal domain"/>
    <property type="match status" value="1"/>
</dbReference>
<comment type="similarity">
    <text evidence="2">Belongs to the thiamine-monophosphate kinase family.</text>
</comment>
<dbReference type="PIRSF" id="PIRSF005303">
    <property type="entry name" value="Thiam_monoph_kin"/>
    <property type="match status" value="1"/>
</dbReference>
<dbReference type="CDD" id="cd02194">
    <property type="entry name" value="ThiL"/>
    <property type="match status" value="1"/>
</dbReference>
<accession>A0A172YI99</accession>
<dbReference type="PANTHER" id="PTHR30270">
    <property type="entry name" value="THIAMINE-MONOPHOSPHATE KINASE"/>
    <property type="match status" value="1"/>
</dbReference>
<dbReference type="GO" id="GO:0005524">
    <property type="term" value="F:ATP binding"/>
    <property type="evidence" value="ECO:0007669"/>
    <property type="project" value="UniProtKB-UniRule"/>
</dbReference>
<keyword evidence="2" id="KW-0808">Transferase</keyword>
<dbReference type="KEGG" id="haa:A5892_16790"/>
<dbReference type="Proteomes" id="UP000077875">
    <property type="component" value="Chromosome"/>
</dbReference>
<dbReference type="GO" id="GO:0009229">
    <property type="term" value="P:thiamine diphosphate biosynthetic process"/>
    <property type="evidence" value="ECO:0007669"/>
    <property type="project" value="UniProtKB-UniRule"/>
</dbReference>
<proteinExistence type="inferred from homology"/>
<dbReference type="InterPro" id="IPR006283">
    <property type="entry name" value="ThiL-like"/>
</dbReference>
<evidence type="ECO:0000256" key="2">
    <source>
        <dbReference type="HAMAP-Rule" id="MF_02128"/>
    </source>
</evidence>
<keyword evidence="2" id="KW-0547">Nucleotide-binding</keyword>
<feature type="binding site" evidence="2">
    <location>
        <position position="225"/>
    </location>
    <ligand>
        <name>Mg(2+)</name>
        <dbReference type="ChEBI" id="CHEBI:18420"/>
        <label>5</label>
    </ligand>
</feature>
<evidence type="ECO:0000256" key="1">
    <source>
        <dbReference type="ARBA" id="ARBA00022977"/>
    </source>
</evidence>
<feature type="binding site" evidence="2">
    <location>
        <position position="222"/>
    </location>
    <ligand>
        <name>Mg(2+)</name>
        <dbReference type="ChEBI" id="CHEBI:18420"/>
        <label>3</label>
    </ligand>
</feature>
<feature type="binding site" evidence="2">
    <location>
        <position position="325"/>
    </location>
    <ligand>
        <name>substrate</name>
    </ligand>
</feature>
<dbReference type="PANTHER" id="PTHR30270:SF0">
    <property type="entry name" value="THIAMINE-MONOPHOSPHATE KINASE"/>
    <property type="match status" value="1"/>
</dbReference>
<feature type="binding site" evidence="2">
    <location>
        <position position="88"/>
    </location>
    <ligand>
        <name>Mg(2+)</name>
        <dbReference type="ChEBI" id="CHEBI:18420"/>
        <label>4</label>
    </ligand>
</feature>
<dbReference type="NCBIfam" id="TIGR01379">
    <property type="entry name" value="thiL"/>
    <property type="match status" value="1"/>
</dbReference>
<keyword evidence="2" id="KW-0067">ATP-binding</keyword>
<dbReference type="SUPFAM" id="SSF56042">
    <property type="entry name" value="PurM C-terminal domain-like"/>
    <property type="match status" value="1"/>
</dbReference>
<feature type="binding site" evidence="2">
    <location>
        <position position="67"/>
    </location>
    <ligand>
        <name>substrate</name>
    </ligand>
</feature>
<organism evidence="5 6">
    <name type="scientific">Halotalea alkalilenta</name>
    <dbReference type="NCBI Taxonomy" id="376489"/>
    <lineage>
        <taxon>Bacteria</taxon>
        <taxon>Pseudomonadati</taxon>
        <taxon>Pseudomonadota</taxon>
        <taxon>Gammaproteobacteria</taxon>
        <taxon>Oceanospirillales</taxon>
        <taxon>Halomonadaceae</taxon>
        <taxon>Halotalea</taxon>
    </lineage>
</organism>
<feature type="binding site" evidence="2">
    <location>
        <position position="60"/>
    </location>
    <ligand>
        <name>Mg(2+)</name>
        <dbReference type="ChEBI" id="CHEBI:18420"/>
        <label>2</label>
    </ligand>
</feature>
<comment type="catalytic activity">
    <reaction evidence="2">
        <text>thiamine phosphate + ATP = thiamine diphosphate + ADP</text>
        <dbReference type="Rhea" id="RHEA:15913"/>
        <dbReference type="ChEBI" id="CHEBI:30616"/>
        <dbReference type="ChEBI" id="CHEBI:37575"/>
        <dbReference type="ChEBI" id="CHEBI:58937"/>
        <dbReference type="ChEBI" id="CHEBI:456216"/>
        <dbReference type="EC" id="2.7.4.16"/>
    </reaction>
</comment>
<keyword evidence="6" id="KW-1185">Reference proteome</keyword>
<name>A0A172YI99_9GAMM</name>
<sequence>MLGEFDLIKRHLAALQRGSALRSDGYPESRDALAGVELGAGDDCALLVPSPHHLLAVSVDTSIADVHFPADAPAEAIGHRALAVSLSDLAAMGAQPRWCLLALSLPEVDEAWVGEFCRGFHALAARSGTRLVGGDLTRGHLSISVTVHGEVRPSAVLRRDGAEAEQLIAVSGPLGGARGGLEAWRGGSRALDFDPLLQAYLRPQPRIEAGIALAELASAALDVSDGLLADLDHLCRASGVGAKIDLTRLPLAPGLISALGHERAIAAALDGGDDYELLFTLPEHYLATARARLAGCGCELRVIGRTTEALGIRNWQGAPLAARGWRHFDGDGDQA</sequence>
<comment type="function">
    <text evidence="2">Catalyzes the ATP-dependent phosphorylation of thiamine-monophosphate (TMP) to form thiamine-pyrophosphate (TPP), the active form of vitamin B1.</text>
</comment>
<feature type="binding site" evidence="2">
    <location>
        <begin position="134"/>
        <end position="135"/>
    </location>
    <ligand>
        <name>ATP</name>
        <dbReference type="ChEBI" id="CHEBI:30616"/>
    </ligand>
</feature>
<comment type="pathway">
    <text evidence="2">Cofactor biosynthesis; thiamine diphosphate biosynthesis; thiamine diphosphate from thiamine phosphate: step 1/1.</text>
</comment>
<feature type="domain" description="PurM-like C-terminal" evidence="4">
    <location>
        <begin position="168"/>
        <end position="309"/>
    </location>
</feature>
<feature type="binding site" evidence="2">
    <location>
        <position position="159"/>
    </location>
    <ligand>
        <name>ATP</name>
        <dbReference type="ChEBI" id="CHEBI:30616"/>
    </ligand>
</feature>
<reference evidence="5 6" key="1">
    <citation type="submission" date="2016-04" db="EMBL/GenBank/DDBJ databases">
        <title>Complete Genome Sequence of Halotalea alkalilenta IHB B 13600.</title>
        <authorList>
            <person name="Swarnkar M.K."/>
            <person name="Sharma A."/>
            <person name="Kaushal K."/>
            <person name="Soni R."/>
            <person name="Rana S."/>
            <person name="Singh A.K."/>
            <person name="Gulati A."/>
        </authorList>
    </citation>
    <scope>NUCLEOTIDE SEQUENCE [LARGE SCALE GENOMIC DNA]</scope>
    <source>
        <strain evidence="5 6">IHB B 13600</strain>
    </source>
</reference>
<dbReference type="GO" id="GO:0000287">
    <property type="term" value="F:magnesium ion binding"/>
    <property type="evidence" value="ECO:0007669"/>
    <property type="project" value="UniProtKB-UniRule"/>
</dbReference>
<dbReference type="GO" id="GO:0009030">
    <property type="term" value="F:thiamine-phosphate kinase activity"/>
    <property type="evidence" value="ECO:0007669"/>
    <property type="project" value="UniProtKB-UniRule"/>
</dbReference>
<keyword evidence="2" id="KW-0460">Magnesium</keyword>
<dbReference type="InterPro" id="IPR036676">
    <property type="entry name" value="PurM-like_C_sf"/>
</dbReference>
<dbReference type="InterPro" id="IPR036921">
    <property type="entry name" value="PurM-like_N_sf"/>
</dbReference>
<feature type="domain" description="PurM-like N-terminal" evidence="3">
    <location>
        <begin position="41"/>
        <end position="151"/>
    </location>
</feature>
<feature type="binding site" evidence="2">
    <location>
        <position position="58"/>
    </location>
    <ligand>
        <name>Mg(2+)</name>
        <dbReference type="ChEBI" id="CHEBI:18420"/>
        <label>4</label>
    </ligand>
</feature>
<dbReference type="Pfam" id="PF02769">
    <property type="entry name" value="AIRS_C"/>
    <property type="match status" value="1"/>
</dbReference>
<dbReference type="RefSeq" id="WP_064123772.1">
    <property type="nucleotide sequence ID" value="NZ_CP015243.1"/>
</dbReference>
<feature type="binding site" evidence="2">
    <location>
        <position position="273"/>
    </location>
    <ligand>
        <name>substrate</name>
    </ligand>
</feature>
<dbReference type="STRING" id="376489.A5892_16790"/>
<evidence type="ECO:0000259" key="4">
    <source>
        <dbReference type="Pfam" id="PF02769"/>
    </source>
</evidence>
<dbReference type="UniPathway" id="UPA00060">
    <property type="reaction ID" value="UER00142"/>
</dbReference>
<feature type="binding site" evidence="2">
    <location>
        <position position="43"/>
    </location>
    <ligand>
        <name>Mg(2+)</name>
        <dbReference type="ChEBI" id="CHEBI:18420"/>
        <label>4</label>
    </ligand>
</feature>
<dbReference type="AlphaFoldDB" id="A0A172YI99"/>
<keyword evidence="2" id="KW-0479">Metal-binding</keyword>
<dbReference type="EMBL" id="CP015243">
    <property type="protein sequence ID" value="ANF58919.1"/>
    <property type="molecule type" value="Genomic_DNA"/>
</dbReference>
<feature type="binding site" evidence="2">
    <location>
        <position position="88"/>
    </location>
    <ligand>
        <name>Mg(2+)</name>
        <dbReference type="ChEBI" id="CHEBI:18420"/>
        <label>3</label>
    </ligand>
</feature>
<feature type="binding site" evidence="2">
    <location>
        <position position="88"/>
    </location>
    <ligand>
        <name>Mg(2+)</name>
        <dbReference type="ChEBI" id="CHEBI:18420"/>
        <label>2</label>
    </ligand>
</feature>
<comment type="caution">
    <text evidence="2">Lacks conserved residue(s) required for the propagation of feature annotation.</text>
</comment>
<dbReference type="Pfam" id="PF00586">
    <property type="entry name" value="AIRS"/>
    <property type="match status" value="1"/>
</dbReference>
<dbReference type="SUPFAM" id="SSF55326">
    <property type="entry name" value="PurM N-terminal domain-like"/>
    <property type="match status" value="1"/>
</dbReference>
<feature type="binding site" evidence="2">
    <location>
        <position position="43"/>
    </location>
    <ligand>
        <name>Mg(2+)</name>
        <dbReference type="ChEBI" id="CHEBI:18420"/>
        <label>3</label>
    </ligand>
</feature>
<dbReference type="HAMAP" id="MF_02128">
    <property type="entry name" value="TMP_kinase"/>
    <property type="match status" value="1"/>
</dbReference>
<keyword evidence="1 2" id="KW-0784">Thiamine biosynthesis</keyword>
<feature type="binding site" evidence="2">
    <location>
        <position position="224"/>
    </location>
    <ligand>
        <name>ATP</name>
        <dbReference type="ChEBI" id="CHEBI:30616"/>
    </ligand>
</feature>
<comment type="miscellaneous">
    <text evidence="2">Reaction mechanism of ThiL seems to utilize a direct, inline transfer of the gamma-phosphate of ATP to TMP rather than a phosphorylated enzyme intermediate.</text>
</comment>
<gene>
    <name evidence="2" type="primary">thiL</name>
    <name evidence="5" type="ORF">A5892_16790</name>
</gene>
<protein>
    <recommendedName>
        <fullName evidence="2">Thiamine-monophosphate kinase</fullName>
        <shortName evidence="2">TMP kinase</shortName>
        <shortName evidence="2">Thiamine-phosphate kinase</shortName>
        <ecNumber evidence="2">2.7.4.16</ecNumber>
    </recommendedName>
</protein>
<dbReference type="InterPro" id="IPR010918">
    <property type="entry name" value="PurM-like_C_dom"/>
</dbReference>
<evidence type="ECO:0000313" key="6">
    <source>
        <dbReference type="Proteomes" id="UP000077875"/>
    </source>
</evidence>
<feature type="binding site" evidence="2">
    <location>
        <position position="135"/>
    </location>
    <ligand>
        <name>Mg(2+)</name>
        <dbReference type="ChEBI" id="CHEBI:18420"/>
        <label>1</label>
    </ligand>
</feature>
<dbReference type="EC" id="2.7.4.16" evidence="2"/>
<dbReference type="Gene3D" id="3.30.1330.10">
    <property type="entry name" value="PurM-like, N-terminal domain"/>
    <property type="match status" value="1"/>
</dbReference>
<evidence type="ECO:0000259" key="3">
    <source>
        <dbReference type="Pfam" id="PF00586"/>
    </source>
</evidence>
<keyword evidence="2 5" id="KW-0418">Kinase</keyword>
<feature type="binding site" evidence="2">
    <location>
        <position position="60"/>
    </location>
    <ligand>
        <name>Mg(2+)</name>
        <dbReference type="ChEBI" id="CHEBI:18420"/>
        <label>1</label>
    </ligand>
</feature>
<dbReference type="InterPro" id="IPR016188">
    <property type="entry name" value="PurM-like_N"/>
</dbReference>